<sequence>MLASVVALFAAVNMAILGTTIPDSSAPVYFVHFRSTSRRKGLLVVSATARSLRAWEQDVISILQYSSDEPNVDLPAASPVAVDQNFGQTTPPTKTQSDTPDTVVATSSSAVAREVTGLLAVCLCVLLSVIAILYVLWKGDAFWAHPKPPTESVLPRRASSDHLEVVIGRVGSPQIGLANLAQALGVLPHREALEDAEFPWHGPDAAPDAPGYPVVFRGVVPTPPAAAPHAALDVAPEGILALETVAAPAPLGAPDAPAPRVHDPTLVPEPVLGEVAIPPGQAQAPLALDAGVAPEQPVPNELNVVPGPHEAPVFGVADAVAGLAALPPATIQATAAPSRDSVLPRRSVRRSSVARPPVSVNASPTKASPVKVPAGIVKRRGASSVKAAPVLPKSLSKVAEQVAKQHAIAVAERDMLRATSSVLPVPRGRIPLGGVSSNAPGRAGGNVASGRAKENWGVGRLGKGKGKEPERPLWLELYNTLYT</sequence>
<reference evidence="4" key="1">
    <citation type="submission" date="2023-03" db="EMBL/GenBank/DDBJ databases">
        <title>Massive genome expansion in bonnet fungi (Mycena s.s.) driven by repeated elements and novel gene families across ecological guilds.</title>
        <authorList>
            <consortium name="Lawrence Berkeley National Laboratory"/>
            <person name="Harder C.B."/>
            <person name="Miyauchi S."/>
            <person name="Viragh M."/>
            <person name="Kuo A."/>
            <person name="Thoen E."/>
            <person name="Andreopoulos B."/>
            <person name="Lu D."/>
            <person name="Skrede I."/>
            <person name="Drula E."/>
            <person name="Henrissat B."/>
            <person name="Morin E."/>
            <person name="Kohler A."/>
            <person name="Barry K."/>
            <person name="LaButti K."/>
            <person name="Morin E."/>
            <person name="Salamov A."/>
            <person name="Lipzen A."/>
            <person name="Mereny Z."/>
            <person name="Hegedus B."/>
            <person name="Baldrian P."/>
            <person name="Stursova M."/>
            <person name="Weitz H."/>
            <person name="Taylor A."/>
            <person name="Grigoriev I.V."/>
            <person name="Nagy L.G."/>
            <person name="Martin F."/>
            <person name="Kauserud H."/>
        </authorList>
    </citation>
    <scope>NUCLEOTIDE SEQUENCE</scope>
    <source>
        <strain evidence="4">CBHHK182m</strain>
    </source>
</reference>
<keyword evidence="2" id="KW-1133">Transmembrane helix</keyword>
<evidence type="ECO:0000256" key="3">
    <source>
        <dbReference type="SAM" id="SignalP"/>
    </source>
</evidence>
<feature type="signal peptide" evidence="3">
    <location>
        <begin position="1"/>
        <end position="18"/>
    </location>
</feature>
<keyword evidence="5" id="KW-1185">Reference proteome</keyword>
<evidence type="ECO:0000313" key="5">
    <source>
        <dbReference type="Proteomes" id="UP001215598"/>
    </source>
</evidence>
<keyword evidence="3" id="KW-0732">Signal</keyword>
<dbReference type="AlphaFoldDB" id="A0AAD7IZ94"/>
<dbReference type="Proteomes" id="UP001215598">
    <property type="component" value="Unassembled WGS sequence"/>
</dbReference>
<evidence type="ECO:0000313" key="4">
    <source>
        <dbReference type="EMBL" id="KAJ7753714.1"/>
    </source>
</evidence>
<gene>
    <name evidence="4" type="ORF">B0H16DRAFT_1543749</name>
</gene>
<protein>
    <recommendedName>
        <fullName evidence="6">PH domain-containing protein</fullName>
    </recommendedName>
</protein>
<evidence type="ECO:0000256" key="1">
    <source>
        <dbReference type="SAM" id="MobiDB-lite"/>
    </source>
</evidence>
<feature type="chain" id="PRO_5041988946" description="PH domain-containing protein" evidence="3">
    <location>
        <begin position="19"/>
        <end position="483"/>
    </location>
</feature>
<keyword evidence="2" id="KW-0472">Membrane</keyword>
<evidence type="ECO:0008006" key="6">
    <source>
        <dbReference type="Google" id="ProtNLM"/>
    </source>
</evidence>
<comment type="caution">
    <text evidence="4">The sequence shown here is derived from an EMBL/GenBank/DDBJ whole genome shotgun (WGS) entry which is preliminary data.</text>
</comment>
<name>A0AAD7IZ94_9AGAR</name>
<feature type="transmembrane region" description="Helical" evidence="2">
    <location>
        <begin position="117"/>
        <end position="137"/>
    </location>
</feature>
<dbReference type="EMBL" id="JARKIB010000054">
    <property type="protein sequence ID" value="KAJ7753714.1"/>
    <property type="molecule type" value="Genomic_DNA"/>
</dbReference>
<organism evidence="4 5">
    <name type="scientific">Mycena metata</name>
    <dbReference type="NCBI Taxonomy" id="1033252"/>
    <lineage>
        <taxon>Eukaryota</taxon>
        <taxon>Fungi</taxon>
        <taxon>Dikarya</taxon>
        <taxon>Basidiomycota</taxon>
        <taxon>Agaricomycotina</taxon>
        <taxon>Agaricomycetes</taxon>
        <taxon>Agaricomycetidae</taxon>
        <taxon>Agaricales</taxon>
        <taxon>Marasmiineae</taxon>
        <taxon>Mycenaceae</taxon>
        <taxon>Mycena</taxon>
    </lineage>
</organism>
<accession>A0AAD7IZ94</accession>
<evidence type="ECO:0000256" key="2">
    <source>
        <dbReference type="SAM" id="Phobius"/>
    </source>
</evidence>
<proteinExistence type="predicted"/>
<feature type="compositionally biased region" description="Low complexity" evidence="1">
    <location>
        <begin position="337"/>
        <end position="364"/>
    </location>
</feature>
<keyword evidence="2" id="KW-0812">Transmembrane</keyword>
<feature type="region of interest" description="Disordered" evidence="1">
    <location>
        <begin position="335"/>
        <end position="368"/>
    </location>
</feature>